<organism evidence="11 12">
    <name type="scientific">Adineta steineri</name>
    <dbReference type="NCBI Taxonomy" id="433720"/>
    <lineage>
        <taxon>Eukaryota</taxon>
        <taxon>Metazoa</taxon>
        <taxon>Spiralia</taxon>
        <taxon>Gnathifera</taxon>
        <taxon>Rotifera</taxon>
        <taxon>Eurotatoria</taxon>
        <taxon>Bdelloidea</taxon>
        <taxon>Adinetida</taxon>
        <taxon>Adinetidae</taxon>
        <taxon>Adineta</taxon>
    </lineage>
</organism>
<reference evidence="11" key="1">
    <citation type="submission" date="2021-02" db="EMBL/GenBank/DDBJ databases">
        <authorList>
            <person name="Nowell W R."/>
        </authorList>
    </citation>
    <scope>NUCLEOTIDE SEQUENCE</scope>
</reference>
<dbReference type="InterPro" id="IPR000276">
    <property type="entry name" value="GPCR_Rhodpsn"/>
</dbReference>
<dbReference type="Gene3D" id="1.20.1070.10">
    <property type="entry name" value="Rhodopsin 7-helix transmembrane proteins"/>
    <property type="match status" value="2"/>
</dbReference>
<feature type="transmembrane region" description="Helical" evidence="9">
    <location>
        <begin position="179"/>
        <end position="202"/>
    </location>
</feature>
<evidence type="ECO:0000313" key="11">
    <source>
        <dbReference type="EMBL" id="CAF1426788.1"/>
    </source>
</evidence>
<feature type="transmembrane region" description="Helical" evidence="9">
    <location>
        <begin position="284"/>
        <end position="304"/>
    </location>
</feature>
<feature type="domain" description="G-protein coupled receptors family 1 profile" evidence="10">
    <location>
        <begin position="431"/>
        <end position="489"/>
    </location>
</feature>
<feature type="transmembrane region" description="Helical" evidence="9">
    <location>
        <begin position="98"/>
        <end position="117"/>
    </location>
</feature>
<evidence type="ECO:0000256" key="8">
    <source>
        <dbReference type="RuleBase" id="RU000688"/>
    </source>
</evidence>
<evidence type="ECO:0000256" key="4">
    <source>
        <dbReference type="ARBA" id="ARBA00023040"/>
    </source>
</evidence>
<evidence type="ECO:0000313" key="12">
    <source>
        <dbReference type="Proteomes" id="UP000663845"/>
    </source>
</evidence>
<dbReference type="PANTHER" id="PTHR24243">
    <property type="entry name" value="G-PROTEIN COUPLED RECEPTOR"/>
    <property type="match status" value="1"/>
</dbReference>
<feature type="transmembrane region" description="Helical" evidence="9">
    <location>
        <begin position="138"/>
        <end position="159"/>
    </location>
</feature>
<evidence type="ECO:0000256" key="6">
    <source>
        <dbReference type="ARBA" id="ARBA00023170"/>
    </source>
</evidence>
<feature type="transmembrane region" description="Helical" evidence="9">
    <location>
        <begin position="466"/>
        <end position="492"/>
    </location>
</feature>
<feature type="transmembrane region" description="Helical" evidence="9">
    <location>
        <begin position="60"/>
        <end position="78"/>
    </location>
</feature>
<dbReference type="InterPro" id="IPR017452">
    <property type="entry name" value="GPCR_Rhodpsn_7TM"/>
</dbReference>
<evidence type="ECO:0000259" key="10">
    <source>
        <dbReference type="PROSITE" id="PS50262"/>
    </source>
</evidence>
<evidence type="ECO:0000256" key="2">
    <source>
        <dbReference type="ARBA" id="ARBA00022692"/>
    </source>
</evidence>
<evidence type="ECO:0000256" key="5">
    <source>
        <dbReference type="ARBA" id="ARBA00023136"/>
    </source>
</evidence>
<dbReference type="PROSITE" id="PS50262">
    <property type="entry name" value="G_PROTEIN_RECEP_F1_2"/>
    <property type="match status" value="2"/>
</dbReference>
<keyword evidence="3 9" id="KW-1133">Transmembrane helix</keyword>
<dbReference type="Proteomes" id="UP000663845">
    <property type="component" value="Unassembled WGS sequence"/>
</dbReference>
<evidence type="ECO:0000256" key="9">
    <source>
        <dbReference type="SAM" id="Phobius"/>
    </source>
</evidence>
<dbReference type="GO" id="GO:0008188">
    <property type="term" value="F:neuropeptide receptor activity"/>
    <property type="evidence" value="ECO:0007669"/>
    <property type="project" value="TreeGrafter"/>
</dbReference>
<evidence type="ECO:0000256" key="7">
    <source>
        <dbReference type="ARBA" id="ARBA00023224"/>
    </source>
</evidence>
<dbReference type="SUPFAM" id="SSF81321">
    <property type="entry name" value="Family A G protein-coupled receptor-like"/>
    <property type="match status" value="2"/>
</dbReference>
<gene>
    <name evidence="11" type="ORF">JYZ213_LOCUS39326</name>
</gene>
<keyword evidence="6 8" id="KW-0675">Receptor</keyword>
<feature type="transmembrane region" description="Helical" evidence="9">
    <location>
        <begin position="324"/>
        <end position="350"/>
    </location>
</feature>
<feature type="transmembrane region" description="Helical" evidence="9">
    <location>
        <begin position="28"/>
        <end position="48"/>
    </location>
</feature>
<protein>
    <recommendedName>
        <fullName evidence="10">G-protein coupled receptors family 1 profile domain-containing protein</fullName>
    </recommendedName>
</protein>
<keyword evidence="2 8" id="KW-0812">Transmembrane</keyword>
<dbReference type="GO" id="GO:0005886">
    <property type="term" value="C:plasma membrane"/>
    <property type="evidence" value="ECO:0007669"/>
    <property type="project" value="TreeGrafter"/>
</dbReference>
<dbReference type="AlphaFoldDB" id="A0A815MRE0"/>
<evidence type="ECO:0000256" key="3">
    <source>
        <dbReference type="ARBA" id="ARBA00022989"/>
    </source>
</evidence>
<comment type="similarity">
    <text evidence="8">Belongs to the G-protein coupled receptor 1 family.</text>
</comment>
<dbReference type="Pfam" id="PF00001">
    <property type="entry name" value="7tm_1"/>
    <property type="match status" value="1"/>
</dbReference>
<name>A0A815MRE0_9BILA</name>
<feature type="transmembrane region" description="Helical" evidence="9">
    <location>
        <begin position="426"/>
        <end position="446"/>
    </location>
</feature>
<sequence>MNTTYINNTSNSYDEHFTNTMNIIQGSIYIPIFCAGIANNFLTILIIATNRDMRTVTNCYLLNLAISDTLPLIVSLPFEISFLPIKAPWGYFGCQIRALLAETSTNASILTISAFTIERYLAVCRPLRNTYISTVQRAIKIQILIWFIAILSSTPYFYFTKNIDYQCLFDTNFQLFVTICFYISATFFFVLPAFILCLLYALMAHRLYNVGLPYEIPGSKNEHNFPMNLQHIELVHHHHCGQPVRVVRHISSPTLILTRKSLYRDDNNSPLAISSHIQSMKKSAFKMLFAVVIAFIICYAPFHVQRLITSRLDVSHLSLIQRRAITIFYFISGILYYIGSTVNPIFYHLFSRKYRLACRRTMKRIVYCKRHHHHHPNSNFHKNNKSLPIIHYPKLHGQINQPIYRSPHARNTSVDIGINKKYLIRLSLPPFAVVIAFIICYAPFHVQRLITSRLDVSHLSLIQRRAITIFYFISGILYYIGSTVNPIFYHLFSRKYRLACRRTMKRIVYCKRHHHHHPNSNLHKNNKSLPIIHYPKLHGQINQPRYRSPHARNTSVDIGINKKYLIRLSLPPCILERI</sequence>
<keyword evidence="4 8" id="KW-0297">G-protein coupled receptor</keyword>
<keyword evidence="7 8" id="KW-0807">Transducer</keyword>
<keyword evidence="5 9" id="KW-0472">Membrane</keyword>
<comment type="caution">
    <text evidence="11">The sequence shown here is derived from an EMBL/GenBank/DDBJ whole genome shotgun (WGS) entry which is preliminary data.</text>
</comment>
<evidence type="ECO:0000256" key="1">
    <source>
        <dbReference type="ARBA" id="ARBA00004141"/>
    </source>
</evidence>
<dbReference type="EMBL" id="CAJNOG010001264">
    <property type="protein sequence ID" value="CAF1426788.1"/>
    <property type="molecule type" value="Genomic_DNA"/>
</dbReference>
<dbReference type="PANTHER" id="PTHR24243:SF208">
    <property type="entry name" value="PYROKININ-1 RECEPTOR"/>
    <property type="match status" value="1"/>
</dbReference>
<comment type="subcellular location">
    <subcellularLocation>
        <location evidence="1">Membrane</location>
        <topology evidence="1">Multi-pass membrane protein</topology>
    </subcellularLocation>
</comment>
<accession>A0A815MRE0</accession>
<feature type="domain" description="G-protein coupled receptors family 1 profile" evidence="10">
    <location>
        <begin position="39"/>
        <end position="347"/>
    </location>
</feature>
<dbReference type="PRINTS" id="PR00237">
    <property type="entry name" value="GPCRRHODOPSN"/>
</dbReference>
<proteinExistence type="inferred from homology"/>
<dbReference type="PROSITE" id="PS00237">
    <property type="entry name" value="G_PROTEIN_RECEP_F1_1"/>
    <property type="match status" value="1"/>
</dbReference>